<organism evidence="7">
    <name type="scientific">bioreactor metagenome</name>
    <dbReference type="NCBI Taxonomy" id="1076179"/>
    <lineage>
        <taxon>unclassified sequences</taxon>
        <taxon>metagenomes</taxon>
        <taxon>ecological metagenomes</taxon>
    </lineage>
</organism>
<evidence type="ECO:0000256" key="2">
    <source>
        <dbReference type="ARBA" id="ARBA00007441"/>
    </source>
</evidence>
<dbReference type="Gene3D" id="3.40.640.10">
    <property type="entry name" value="Type I PLP-dependent aspartate aminotransferase-like (Major domain)"/>
    <property type="match status" value="1"/>
</dbReference>
<reference evidence="7" key="1">
    <citation type="submission" date="2019-08" db="EMBL/GenBank/DDBJ databases">
        <authorList>
            <person name="Kucharzyk K."/>
            <person name="Murdoch R.W."/>
            <person name="Higgins S."/>
            <person name="Loffler F."/>
        </authorList>
    </citation>
    <scope>NUCLEOTIDE SEQUENCE</scope>
</reference>
<dbReference type="GO" id="GO:0030170">
    <property type="term" value="F:pyridoxal phosphate binding"/>
    <property type="evidence" value="ECO:0007669"/>
    <property type="project" value="InterPro"/>
</dbReference>
<dbReference type="PROSITE" id="PS00105">
    <property type="entry name" value="AA_TRANSFER_CLASS_1"/>
    <property type="match status" value="1"/>
</dbReference>
<dbReference type="PANTHER" id="PTHR46383:SF1">
    <property type="entry name" value="ASPARTATE AMINOTRANSFERASE"/>
    <property type="match status" value="1"/>
</dbReference>
<name>A0A644XAW7_9ZZZZ</name>
<dbReference type="AlphaFoldDB" id="A0A644XAW7"/>
<dbReference type="Pfam" id="PF00155">
    <property type="entry name" value="Aminotran_1_2"/>
    <property type="match status" value="1"/>
</dbReference>
<comment type="caution">
    <text evidence="7">The sequence shown here is derived from an EMBL/GenBank/DDBJ whole genome shotgun (WGS) entry which is preliminary data.</text>
</comment>
<dbReference type="Gene3D" id="3.90.1150.10">
    <property type="entry name" value="Aspartate Aminotransferase, domain 1"/>
    <property type="match status" value="1"/>
</dbReference>
<dbReference type="FunFam" id="3.40.640.10:FF:000033">
    <property type="entry name" value="Aspartate aminotransferase"/>
    <property type="match status" value="1"/>
</dbReference>
<comment type="cofactor">
    <cofactor evidence="1">
        <name>pyridoxal 5'-phosphate</name>
        <dbReference type="ChEBI" id="CHEBI:597326"/>
    </cofactor>
</comment>
<keyword evidence="5" id="KW-0663">Pyridoxal phosphate</keyword>
<sequence>MSESATLAMTKKSREMKAAGIDVINLSIGEPDFFVPDFIKAAAKKAVDDNFSFYPPVAGYPQLRQAISNKLKRDNDLDYAPDQIVVSTGAKQAICNVFLACLDPGDEVIVPAPFWVSYTELIKLAGGVPVYIPTTIEDDFKVKPEQIEKMITPKTKAFIFCAPNNPSGMLYTLDELKALAAMFGKHPEVLIISDEIYELINFDGKTYSIGIFPEVKDRTVTINGLSKAFAMPGWRIGYSASPLDIAKAIEKVQGQVTSGANAVAQIASVTALQPDPAQCEDLQKMKKAFLERRDYVVNRLRDIPGFKPNVPMGAFYVFPNVQQLFGKTDGETVINNDSDLCLYLINKAHVALVPGSAFGDPNCIRFSYATSMENLEKAMNRIEAAVKELK</sequence>
<evidence type="ECO:0000256" key="5">
    <source>
        <dbReference type="ARBA" id="ARBA00022898"/>
    </source>
</evidence>
<dbReference type="CDD" id="cd00609">
    <property type="entry name" value="AAT_like"/>
    <property type="match status" value="1"/>
</dbReference>
<dbReference type="EC" id="2.6.1.1" evidence="7"/>
<gene>
    <name evidence="7" type="ORF">SDC9_59707</name>
</gene>
<proteinExistence type="inferred from homology"/>
<evidence type="ECO:0000313" key="7">
    <source>
        <dbReference type="EMBL" id="MPM13350.1"/>
    </source>
</evidence>
<evidence type="ECO:0000256" key="4">
    <source>
        <dbReference type="ARBA" id="ARBA00022679"/>
    </source>
</evidence>
<dbReference type="EMBL" id="VSSQ01002107">
    <property type="protein sequence ID" value="MPM13350.1"/>
    <property type="molecule type" value="Genomic_DNA"/>
</dbReference>
<evidence type="ECO:0000256" key="1">
    <source>
        <dbReference type="ARBA" id="ARBA00001933"/>
    </source>
</evidence>
<dbReference type="InterPro" id="IPR004839">
    <property type="entry name" value="Aminotransferase_I/II_large"/>
</dbReference>
<dbReference type="GO" id="GO:0004069">
    <property type="term" value="F:L-aspartate:2-oxoglutarate aminotransferase activity"/>
    <property type="evidence" value="ECO:0007669"/>
    <property type="project" value="UniProtKB-EC"/>
</dbReference>
<dbReference type="GO" id="GO:0006520">
    <property type="term" value="P:amino acid metabolic process"/>
    <property type="evidence" value="ECO:0007669"/>
    <property type="project" value="InterPro"/>
</dbReference>
<accession>A0A644XAW7</accession>
<evidence type="ECO:0000256" key="3">
    <source>
        <dbReference type="ARBA" id="ARBA00022576"/>
    </source>
</evidence>
<keyword evidence="3 7" id="KW-0032">Aminotransferase</keyword>
<dbReference type="InterPro" id="IPR050596">
    <property type="entry name" value="AspAT/PAT-like"/>
</dbReference>
<evidence type="ECO:0000259" key="6">
    <source>
        <dbReference type="Pfam" id="PF00155"/>
    </source>
</evidence>
<dbReference type="InterPro" id="IPR015424">
    <property type="entry name" value="PyrdxlP-dep_Trfase"/>
</dbReference>
<dbReference type="InterPro" id="IPR015422">
    <property type="entry name" value="PyrdxlP-dep_Trfase_small"/>
</dbReference>
<dbReference type="InterPro" id="IPR015421">
    <property type="entry name" value="PyrdxlP-dep_Trfase_major"/>
</dbReference>
<dbReference type="InterPro" id="IPR004838">
    <property type="entry name" value="NHTrfase_class1_PyrdxlP-BS"/>
</dbReference>
<dbReference type="PANTHER" id="PTHR46383">
    <property type="entry name" value="ASPARTATE AMINOTRANSFERASE"/>
    <property type="match status" value="1"/>
</dbReference>
<keyword evidence="4 7" id="KW-0808">Transferase</keyword>
<comment type="similarity">
    <text evidence="2">Belongs to the class-I pyridoxal-phosphate-dependent aminotransferase family.</text>
</comment>
<feature type="domain" description="Aminotransferase class I/classII large" evidence="6">
    <location>
        <begin position="22"/>
        <end position="382"/>
    </location>
</feature>
<protein>
    <submittedName>
        <fullName evidence="7">Aspartate aminotransferase</fullName>
        <ecNumber evidence="7">2.6.1.1</ecNumber>
    </submittedName>
</protein>
<dbReference type="SUPFAM" id="SSF53383">
    <property type="entry name" value="PLP-dependent transferases"/>
    <property type="match status" value="1"/>
</dbReference>